<dbReference type="RefSeq" id="XP_005750915.1">
    <property type="nucleotide sequence ID" value="XM_005750858.1"/>
</dbReference>
<dbReference type="PANTHER" id="PTHR15046">
    <property type="entry name" value="GLYCO_TRANS_2-LIKE DOMAIN-CONTAINING PROTEIN"/>
    <property type="match status" value="1"/>
</dbReference>
<proteinExistence type="predicted"/>
<dbReference type="AlphaFoldDB" id="A0A9Y3RYL7"/>
<dbReference type="GO" id="GO:0006047">
    <property type="term" value="P:UDP-N-acetylglucosamine metabolic process"/>
    <property type="evidence" value="ECO:0007669"/>
    <property type="project" value="TreeGrafter"/>
</dbReference>
<dbReference type="InterPro" id="IPR001173">
    <property type="entry name" value="Glyco_trans_2-like"/>
</dbReference>
<organism evidence="2 3">
    <name type="scientific">Pundamilia nyererei</name>
    <dbReference type="NCBI Taxonomy" id="303518"/>
    <lineage>
        <taxon>Eukaryota</taxon>
        <taxon>Metazoa</taxon>
        <taxon>Chordata</taxon>
        <taxon>Craniata</taxon>
        <taxon>Vertebrata</taxon>
        <taxon>Euteleostomi</taxon>
        <taxon>Actinopterygii</taxon>
        <taxon>Neopterygii</taxon>
        <taxon>Teleostei</taxon>
        <taxon>Neoteleostei</taxon>
        <taxon>Acanthomorphata</taxon>
        <taxon>Ovalentaria</taxon>
        <taxon>Cichlomorphae</taxon>
        <taxon>Cichliformes</taxon>
        <taxon>Cichlidae</taxon>
        <taxon>African cichlids</taxon>
        <taxon>Pseudocrenilabrinae</taxon>
        <taxon>Haplochromini</taxon>
        <taxon>Pundamilia</taxon>
    </lineage>
</organism>
<dbReference type="Gene3D" id="3.90.550.10">
    <property type="entry name" value="Spore Coat Polysaccharide Biosynthesis Protein SpsA, Chain A"/>
    <property type="match status" value="1"/>
</dbReference>
<dbReference type="PANTHER" id="PTHR15046:SF2">
    <property type="entry name" value="BETA-1,4 N-ACETYLGALACTOSAMINYLTRANSFERASE 2"/>
    <property type="match status" value="1"/>
</dbReference>
<sequence>MGLSEDLGLSVAPRLPCSFSIVLLRLASERAAAWPAYYANTALQLDLRLSEPPRPPCSLYILVTLLARVCLGLQRVGFAKTAVGEDIELSVAPRPPCSFSIVLLRLASERAAAWPAYYANTTLCLDFRHSLPPPHLCSLYIVLMLLASVHIGLRRAGFANTPVGTVGNPTIDPPSKCLVCPMASPATVLPSVNYACLGTTSVLSKLLFALPNSPLQYPIQGYTVQPLSSSVIPGLQLHAGKRSSYKVVLKVSKGVLTTDIPPAEVTVEGSGEKELIIKSRSLELLNDVLVKVSYTSTVYHINTGDLVTFQFENHEAVFAIAIKQPHVPVLYDMGTDISSQVTIATKTFLRYEQLMVLLDSIRKFYSTIKVIVADDNFEPEHITGENIQHYIMPPAQGWFAGRNLAVSQVTTKYFLWVDDDFLFTEKTKIEKLVEVMEAVPELDVVGGSLKENQFYFSLIYEEGEETEGGCLYRKSNKKLHSVPGYPQCFLASGVVNFFLARTDAVQRVGFDPKLQRIAHSEFFMDGLGYLLVATCGDVSIDHQHVARSAHYRKFRKPTKDDSEFKLQLHFFKNHLKCIKYG</sequence>
<dbReference type="GO" id="GO:0008376">
    <property type="term" value="F:acetylgalactosaminyltransferase activity"/>
    <property type="evidence" value="ECO:0007669"/>
    <property type="project" value="TreeGrafter"/>
</dbReference>
<keyword evidence="2" id="KW-1185">Reference proteome</keyword>
<dbReference type="Pfam" id="PF00535">
    <property type="entry name" value="Glycos_transf_2"/>
    <property type="match status" value="1"/>
</dbReference>
<name>A0A9Y3RYL7_9CICH</name>
<evidence type="ECO:0000313" key="3">
    <source>
        <dbReference type="RefSeq" id="XP_005750915.1"/>
    </source>
</evidence>
<evidence type="ECO:0000313" key="2">
    <source>
        <dbReference type="Proteomes" id="UP000695023"/>
    </source>
</evidence>
<dbReference type="GeneID" id="102206826"/>
<dbReference type="CDD" id="cd00761">
    <property type="entry name" value="Glyco_tranf_GTA_type"/>
    <property type="match status" value="1"/>
</dbReference>
<protein>
    <submittedName>
        <fullName evidence="3">Beta-1,4 N-acetylgalactosaminyltransferase 2-like</fullName>
    </submittedName>
</protein>
<dbReference type="GO" id="GO:0019276">
    <property type="term" value="P:UDP-N-acetylgalactosamine metabolic process"/>
    <property type="evidence" value="ECO:0007669"/>
    <property type="project" value="TreeGrafter"/>
</dbReference>
<dbReference type="InterPro" id="IPR029044">
    <property type="entry name" value="Nucleotide-diphossugar_trans"/>
</dbReference>
<accession>A0A9Y3RYL7</accession>
<feature type="domain" description="Glycosyltransferase 2-like" evidence="1">
    <location>
        <begin position="344"/>
        <end position="458"/>
    </location>
</feature>
<gene>
    <name evidence="3" type="primary">LOC102206826</name>
</gene>
<reference evidence="3" key="1">
    <citation type="submission" date="2025-08" db="UniProtKB">
        <authorList>
            <consortium name="RefSeq"/>
        </authorList>
    </citation>
    <scope>IDENTIFICATION</scope>
</reference>
<dbReference type="Proteomes" id="UP000695023">
    <property type="component" value="Unplaced"/>
</dbReference>
<dbReference type="SUPFAM" id="SSF53448">
    <property type="entry name" value="Nucleotide-diphospho-sugar transferases"/>
    <property type="match status" value="1"/>
</dbReference>
<evidence type="ECO:0000259" key="1">
    <source>
        <dbReference type="Pfam" id="PF00535"/>
    </source>
</evidence>